<gene>
    <name evidence="2" type="ORF">CBR_g58785</name>
</gene>
<feature type="compositionally biased region" description="Polar residues" evidence="1">
    <location>
        <begin position="70"/>
        <end position="81"/>
    </location>
</feature>
<dbReference type="Proteomes" id="UP000265515">
    <property type="component" value="Unassembled WGS sequence"/>
</dbReference>
<keyword evidence="3" id="KW-1185">Reference proteome</keyword>
<evidence type="ECO:0000313" key="3">
    <source>
        <dbReference type="Proteomes" id="UP000265515"/>
    </source>
</evidence>
<accession>A0A388MEW5</accession>
<dbReference type="EMBL" id="BFEA01001229">
    <property type="protein sequence ID" value="GBG93100.1"/>
    <property type="molecule type" value="Genomic_DNA"/>
</dbReference>
<protein>
    <submittedName>
        <fullName evidence="2">Uncharacterized protein</fullName>
    </submittedName>
</protein>
<dbReference type="Gramene" id="GBG93100">
    <property type="protein sequence ID" value="GBG93100"/>
    <property type="gene ID" value="CBR_g58785"/>
</dbReference>
<feature type="region of interest" description="Disordered" evidence="1">
    <location>
        <begin position="50"/>
        <end position="95"/>
    </location>
</feature>
<name>A0A388MEW5_CHABU</name>
<comment type="caution">
    <text evidence="2">The sequence shown here is derived from an EMBL/GenBank/DDBJ whole genome shotgun (WGS) entry which is preliminary data.</text>
</comment>
<organism evidence="2 3">
    <name type="scientific">Chara braunii</name>
    <name type="common">Braun's stonewort</name>
    <dbReference type="NCBI Taxonomy" id="69332"/>
    <lineage>
        <taxon>Eukaryota</taxon>
        <taxon>Viridiplantae</taxon>
        <taxon>Streptophyta</taxon>
        <taxon>Charophyceae</taxon>
        <taxon>Charales</taxon>
        <taxon>Characeae</taxon>
        <taxon>Chara</taxon>
    </lineage>
</organism>
<sequence length="302" mass="34385">MNRFEWLKKEPEVNEFYAAQYAWKAIPANNDITIHKAGYTKQFVWPKTYQPQGLKRPEQKRRAQQEAADKSNSGDQETVDATNGREEDEQMEEEKRQVAILEAQINVLKDQNRELEADTINLQKIASSSHTDINAAAKLYARHNPGKRVILPYRWNSGNSDWEVAIQKSLALLTVKETHCSQEVLKELISEDLPMKAQILGDLTHDREEWDDKAGSGSMVGYKPIMIRLQEKDRLAEDLVWMPWQVVETVPYGLLGGPEAAEWVARGAAIVTKTEAFSWLQEYISNKIALLSTAIDWSQTGS</sequence>
<dbReference type="AlphaFoldDB" id="A0A388MEW5"/>
<evidence type="ECO:0000256" key="1">
    <source>
        <dbReference type="SAM" id="MobiDB-lite"/>
    </source>
</evidence>
<feature type="compositionally biased region" description="Basic and acidic residues" evidence="1">
    <location>
        <begin position="55"/>
        <end position="69"/>
    </location>
</feature>
<proteinExistence type="predicted"/>
<evidence type="ECO:0000313" key="2">
    <source>
        <dbReference type="EMBL" id="GBG93100.1"/>
    </source>
</evidence>
<reference evidence="2 3" key="1">
    <citation type="journal article" date="2018" name="Cell">
        <title>The Chara Genome: Secondary Complexity and Implications for Plant Terrestrialization.</title>
        <authorList>
            <person name="Nishiyama T."/>
            <person name="Sakayama H."/>
            <person name="Vries J.D."/>
            <person name="Buschmann H."/>
            <person name="Saint-Marcoux D."/>
            <person name="Ullrich K.K."/>
            <person name="Haas F.B."/>
            <person name="Vanderstraeten L."/>
            <person name="Becker D."/>
            <person name="Lang D."/>
            <person name="Vosolsobe S."/>
            <person name="Rombauts S."/>
            <person name="Wilhelmsson P.K.I."/>
            <person name="Janitza P."/>
            <person name="Kern R."/>
            <person name="Heyl A."/>
            <person name="Rumpler F."/>
            <person name="Villalobos L.I.A.C."/>
            <person name="Clay J.M."/>
            <person name="Skokan R."/>
            <person name="Toyoda A."/>
            <person name="Suzuki Y."/>
            <person name="Kagoshima H."/>
            <person name="Schijlen E."/>
            <person name="Tajeshwar N."/>
            <person name="Catarino B."/>
            <person name="Hetherington A.J."/>
            <person name="Saltykova A."/>
            <person name="Bonnot C."/>
            <person name="Breuninger H."/>
            <person name="Symeonidi A."/>
            <person name="Radhakrishnan G.V."/>
            <person name="Van Nieuwerburgh F."/>
            <person name="Deforce D."/>
            <person name="Chang C."/>
            <person name="Karol K.G."/>
            <person name="Hedrich R."/>
            <person name="Ulvskov P."/>
            <person name="Glockner G."/>
            <person name="Delwiche C.F."/>
            <person name="Petrasek J."/>
            <person name="Van de Peer Y."/>
            <person name="Friml J."/>
            <person name="Beilby M."/>
            <person name="Dolan L."/>
            <person name="Kohara Y."/>
            <person name="Sugano S."/>
            <person name="Fujiyama A."/>
            <person name="Delaux P.-M."/>
            <person name="Quint M."/>
            <person name="TheiBen G."/>
            <person name="Hagemann M."/>
            <person name="Harholt J."/>
            <person name="Dunand C."/>
            <person name="Zachgo S."/>
            <person name="Langdale J."/>
            <person name="Maumus F."/>
            <person name="Straeten D.V.D."/>
            <person name="Gould S.B."/>
            <person name="Rensing S.A."/>
        </authorList>
    </citation>
    <scope>NUCLEOTIDE SEQUENCE [LARGE SCALE GENOMIC DNA]</scope>
    <source>
        <strain evidence="2 3">S276</strain>
    </source>
</reference>